<evidence type="ECO:0000313" key="2">
    <source>
        <dbReference type="Proteomes" id="UP000091820"/>
    </source>
</evidence>
<evidence type="ECO:0000313" key="1">
    <source>
        <dbReference type="EnsemblMetazoa" id="GBRI011163-PA"/>
    </source>
</evidence>
<name>A0A1A9W9H5_9MUSC</name>
<keyword evidence="2" id="KW-1185">Reference proteome</keyword>
<proteinExistence type="predicted"/>
<protein>
    <submittedName>
        <fullName evidence="1">Uncharacterized protein</fullName>
    </submittedName>
</protein>
<dbReference type="VEuPathDB" id="VectorBase:GBRI011163"/>
<reference evidence="2" key="1">
    <citation type="submission" date="2014-03" db="EMBL/GenBank/DDBJ databases">
        <authorList>
            <person name="Aksoy S."/>
            <person name="Warren W."/>
            <person name="Wilson R.K."/>
        </authorList>
    </citation>
    <scope>NUCLEOTIDE SEQUENCE [LARGE SCALE GENOMIC DNA]</scope>
    <source>
        <strain evidence="2">IAEA</strain>
    </source>
</reference>
<dbReference type="EnsemblMetazoa" id="GBRI011163-RA">
    <property type="protein sequence ID" value="GBRI011163-PA"/>
    <property type="gene ID" value="GBRI011163"/>
</dbReference>
<reference evidence="1" key="2">
    <citation type="submission" date="2020-05" db="UniProtKB">
        <authorList>
            <consortium name="EnsemblMetazoa"/>
        </authorList>
    </citation>
    <scope>IDENTIFICATION</scope>
    <source>
        <strain evidence="1">IAEA</strain>
    </source>
</reference>
<dbReference type="Proteomes" id="UP000091820">
    <property type="component" value="Unassembled WGS sequence"/>
</dbReference>
<sequence length="72" mass="8153">MMIICRHNVVNTSSKECIVAEVALFPGNVLLPVNSFIITLFTIARAHLELEMQSHTVISDAMQIEYQKLFCE</sequence>
<organism evidence="1 2">
    <name type="scientific">Glossina brevipalpis</name>
    <dbReference type="NCBI Taxonomy" id="37001"/>
    <lineage>
        <taxon>Eukaryota</taxon>
        <taxon>Metazoa</taxon>
        <taxon>Ecdysozoa</taxon>
        <taxon>Arthropoda</taxon>
        <taxon>Hexapoda</taxon>
        <taxon>Insecta</taxon>
        <taxon>Pterygota</taxon>
        <taxon>Neoptera</taxon>
        <taxon>Endopterygota</taxon>
        <taxon>Diptera</taxon>
        <taxon>Brachycera</taxon>
        <taxon>Muscomorpha</taxon>
        <taxon>Hippoboscoidea</taxon>
        <taxon>Glossinidae</taxon>
        <taxon>Glossina</taxon>
    </lineage>
</organism>
<accession>A0A1A9W9H5</accession>
<dbReference type="AlphaFoldDB" id="A0A1A9W9H5"/>